<dbReference type="Proteomes" id="UP000250235">
    <property type="component" value="Unassembled WGS sequence"/>
</dbReference>
<evidence type="ECO:0000313" key="2">
    <source>
        <dbReference type="EMBL" id="KZV20419.1"/>
    </source>
</evidence>
<sequence length="129" mass="13773">MFAQPVSKTQQSTAQQFARAVASDRPSMRVTSKQRPAISREAGGQLSAVAQRFARPPCGQRPAFDGQPVRNVLRKTAGHRAAIARPPGATSIRAIALIPLLGNCGGSGSRLSAAQRKFKFGAEDAIWLY</sequence>
<feature type="region of interest" description="Disordered" evidence="1">
    <location>
        <begin position="1"/>
        <end position="42"/>
    </location>
</feature>
<keyword evidence="3" id="KW-1185">Reference proteome</keyword>
<name>A0A2Z7AMI2_9LAMI</name>
<evidence type="ECO:0000256" key="1">
    <source>
        <dbReference type="SAM" id="MobiDB-lite"/>
    </source>
</evidence>
<organism evidence="2 3">
    <name type="scientific">Dorcoceras hygrometricum</name>
    <dbReference type="NCBI Taxonomy" id="472368"/>
    <lineage>
        <taxon>Eukaryota</taxon>
        <taxon>Viridiplantae</taxon>
        <taxon>Streptophyta</taxon>
        <taxon>Embryophyta</taxon>
        <taxon>Tracheophyta</taxon>
        <taxon>Spermatophyta</taxon>
        <taxon>Magnoliopsida</taxon>
        <taxon>eudicotyledons</taxon>
        <taxon>Gunneridae</taxon>
        <taxon>Pentapetalae</taxon>
        <taxon>asterids</taxon>
        <taxon>lamiids</taxon>
        <taxon>Lamiales</taxon>
        <taxon>Gesneriaceae</taxon>
        <taxon>Didymocarpoideae</taxon>
        <taxon>Trichosporeae</taxon>
        <taxon>Loxocarpinae</taxon>
        <taxon>Dorcoceras</taxon>
    </lineage>
</organism>
<dbReference type="EMBL" id="KV015668">
    <property type="protein sequence ID" value="KZV20419.1"/>
    <property type="molecule type" value="Genomic_DNA"/>
</dbReference>
<gene>
    <name evidence="2" type="ORF">F511_29924</name>
</gene>
<protein>
    <submittedName>
        <fullName evidence="2">Filament-like plant protein 7</fullName>
    </submittedName>
</protein>
<dbReference type="AlphaFoldDB" id="A0A2Z7AMI2"/>
<reference evidence="2 3" key="1">
    <citation type="journal article" date="2015" name="Proc. Natl. Acad. Sci. U.S.A.">
        <title>The resurrection genome of Boea hygrometrica: A blueprint for survival of dehydration.</title>
        <authorList>
            <person name="Xiao L."/>
            <person name="Yang G."/>
            <person name="Zhang L."/>
            <person name="Yang X."/>
            <person name="Zhao S."/>
            <person name="Ji Z."/>
            <person name="Zhou Q."/>
            <person name="Hu M."/>
            <person name="Wang Y."/>
            <person name="Chen M."/>
            <person name="Xu Y."/>
            <person name="Jin H."/>
            <person name="Xiao X."/>
            <person name="Hu G."/>
            <person name="Bao F."/>
            <person name="Hu Y."/>
            <person name="Wan P."/>
            <person name="Li L."/>
            <person name="Deng X."/>
            <person name="Kuang T."/>
            <person name="Xiang C."/>
            <person name="Zhu J.K."/>
            <person name="Oliver M.J."/>
            <person name="He Y."/>
        </authorList>
    </citation>
    <scope>NUCLEOTIDE SEQUENCE [LARGE SCALE GENOMIC DNA]</scope>
    <source>
        <strain evidence="3">cv. XS01</strain>
    </source>
</reference>
<feature type="compositionally biased region" description="Polar residues" evidence="1">
    <location>
        <begin position="1"/>
        <end position="16"/>
    </location>
</feature>
<proteinExistence type="predicted"/>
<evidence type="ECO:0000313" key="3">
    <source>
        <dbReference type="Proteomes" id="UP000250235"/>
    </source>
</evidence>
<accession>A0A2Z7AMI2</accession>